<dbReference type="Proteomes" id="UP001218412">
    <property type="component" value="Chromosome"/>
</dbReference>
<accession>A0ABY7T080</accession>
<sequence length="187" mass="20076">MTRYLALFLACLAGPCLGDEVSDAPIETLMPPDLPVTDAAGHSDGFVTRLRHRGPVIVSFFYTGCVSLCDVTNGILYGVDQTLLEDGGEPVTLVSFSIDPFNDSPAALRESAANFTPSDNWLWLTAGLRGTQPLMDGMGVTFESIQTHDAMFLVGDFCSFRFARIVGLPEPEQLIALARNVPECGSG</sequence>
<keyword evidence="2" id="KW-0732">Signal</keyword>
<gene>
    <name evidence="3" type="ORF">JHW45_06200</name>
</gene>
<protein>
    <submittedName>
        <fullName evidence="3">SCO family protein</fullName>
    </submittedName>
</protein>
<dbReference type="EMBL" id="CP067134">
    <property type="protein sequence ID" value="WCR11946.1"/>
    <property type="molecule type" value="Genomic_DNA"/>
</dbReference>
<reference evidence="3 4" key="1">
    <citation type="submission" date="2021-01" db="EMBL/GenBank/DDBJ databases">
        <title>Biogeographic distribution of Paracoccus.</title>
        <authorList>
            <person name="Hollensteiner J."/>
            <person name="Leineberger J."/>
            <person name="Brinkhoff T."/>
            <person name="Daniel R."/>
        </authorList>
    </citation>
    <scope>NUCLEOTIDE SEQUENCE [LARGE SCALE GENOMIC DNA]</scope>
    <source>
        <strain evidence="3 4">LMG25392</strain>
    </source>
</reference>
<dbReference type="InterPro" id="IPR003782">
    <property type="entry name" value="SCO1/SenC"/>
</dbReference>
<name>A0ABY7T080_9RHOB</name>
<evidence type="ECO:0000256" key="1">
    <source>
        <dbReference type="ARBA" id="ARBA00010996"/>
    </source>
</evidence>
<evidence type="ECO:0000256" key="2">
    <source>
        <dbReference type="SAM" id="SignalP"/>
    </source>
</evidence>
<comment type="similarity">
    <text evidence="1">Belongs to the SCO1/2 family.</text>
</comment>
<evidence type="ECO:0000313" key="3">
    <source>
        <dbReference type="EMBL" id="WCR11946.1"/>
    </source>
</evidence>
<dbReference type="SUPFAM" id="SSF52833">
    <property type="entry name" value="Thioredoxin-like"/>
    <property type="match status" value="1"/>
</dbReference>
<feature type="chain" id="PRO_5047076933" evidence="2">
    <location>
        <begin position="19"/>
        <end position="187"/>
    </location>
</feature>
<feature type="signal peptide" evidence="2">
    <location>
        <begin position="1"/>
        <end position="18"/>
    </location>
</feature>
<organism evidence="3 4">
    <name type="scientific">Paracoccus stylophorae</name>
    <dbReference type="NCBI Taxonomy" id="659350"/>
    <lineage>
        <taxon>Bacteria</taxon>
        <taxon>Pseudomonadati</taxon>
        <taxon>Pseudomonadota</taxon>
        <taxon>Alphaproteobacteria</taxon>
        <taxon>Rhodobacterales</taxon>
        <taxon>Paracoccaceae</taxon>
        <taxon>Paracoccus</taxon>
    </lineage>
</organism>
<dbReference type="Pfam" id="PF02630">
    <property type="entry name" value="SCO1-SenC"/>
    <property type="match status" value="1"/>
</dbReference>
<dbReference type="CDD" id="cd02968">
    <property type="entry name" value="SCO"/>
    <property type="match status" value="1"/>
</dbReference>
<proteinExistence type="inferred from homology"/>
<dbReference type="InterPro" id="IPR036249">
    <property type="entry name" value="Thioredoxin-like_sf"/>
</dbReference>
<evidence type="ECO:0000313" key="4">
    <source>
        <dbReference type="Proteomes" id="UP001218412"/>
    </source>
</evidence>
<dbReference type="RefSeq" id="WP_272860065.1">
    <property type="nucleotide sequence ID" value="NZ_CP067134.1"/>
</dbReference>
<dbReference type="Gene3D" id="3.40.30.10">
    <property type="entry name" value="Glutaredoxin"/>
    <property type="match status" value="1"/>
</dbReference>
<keyword evidence="4" id="KW-1185">Reference proteome</keyword>